<dbReference type="InterPro" id="IPR051327">
    <property type="entry name" value="MATE_MepA_subfamily"/>
</dbReference>
<keyword evidence="4" id="KW-0813">Transport</keyword>
<evidence type="ECO:0000313" key="12">
    <source>
        <dbReference type="Proteomes" id="UP000006238"/>
    </source>
</evidence>
<feature type="transmembrane region" description="Helical" evidence="10">
    <location>
        <begin position="407"/>
        <end position="425"/>
    </location>
</feature>
<feature type="transmembrane region" description="Helical" evidence="10">
    <location>
        <begin position="7"/>
        <end position="27"/>
    </location>
</feature>
<protein>
    <recommendedName>
        <fullName evidence="3">Multidrug export protein MepA</fullName>
    </recommendedName>
</protein>
<comment type="similarity">
    <text evidence="2">Belongs to the multi antimicrobial extrusion (MATE) (TC 2.A.66.1) family. MepA subfamily.</text>
</comment>
<reference evidence="11 12" key="1">
    <citation type="submission" date="2010-02" db="EMBL/GenBank/DDBJ databases">
        <authorList>
            <person name="Weinstock G."/>
            <person name="Sodergren E."/>
            <person name="Clifton S."/>
            <person name="Fulton L."/>
            <person name="Fulton B."/>
            <person name="Courtney L."/>
            <person name="Fronick C."/>
            <person name="Harrison M."/>
            <person name="Strong C."/>
            <person name="Farmer C."/>
            <person name="Delahaunty K."/>
            <person name="Markovic C."/>
            <person name="Hall O."/>
            <person name="Minx P."/>
            <person name="Tomlinson C."/>
            <person name="Mitreva M."/>
            <person name="Nelson J."/>
            <person name="Hou S."/>
            <person name="Wollam A."/>
            <person name="Pepin K.H."/>
            <person name="Johnson M."/>
            <person name="Bhonagiri V."/>
            <person name="Zhang X."/>
            <person name="Suruliraj S."/>
            <person name="Warren W."/>
            <person name="Chinwalla A."/>
            <person name="Mardis E.R."/>
            <person name="Wilson R.K."/>
        </authorList>
    </citation>
    <scope>NUCLEOTIDE SEQUENCE [LARGE SCALE GENOMIC DNA]</scope>
    <source>
        <strain evidence="11 12">DSM 2876</strain>
    </source>
</reference>
<dbReference type="InterPro" id="IPR045070">
    <property type="entry name" value="MATE_MepA-like"/>
</dbReference>
<comment type="subcellular location">
    <subcellularLocation>
        <location evidence="1">Cell membrane</location>
        <topology evidence="1">Multi-pass membrane protein</topology>
    </subcellularLocation>
</comment>
<dbReference type="STRING" id="45851.BHV86_04540"/>
<sequence>MKKNNKFFKYVSQNIFAMIGMSCYIIADTFFISRAEGTDGITVLNLALPLYGIIFAIAAMIGIGSATRYAIARERKDKDENRYFCNAVVFEILIGLIFMTAGVFFTDKVMAVMGADKEIIELGRGYNRIFLAFAPAFMVNYTFTGFVRNDNDSKLVMIATLTSCVSNIILDYVFMFPMGMGMNGAALATSLSPIISILICSIHFLKKINRIKFIPSLPSIKLLFKSCQLGVASFVAEISSAVTTTVFNFILLRIAGNTGVAAYGLIANLALVGAAIFNGIAQGTQPLVSESFGRGNDKEVASYLKKAVITSLAFALIIVGIIYGFTDCCVALFNSEHSVELASLAYPGMRIYFIGFIFASLNIVCAAFFGATEQAGRTFLISIMRGFVMNVISSLVLSSIFGITGVWLAFPVAEFVTGVVTALLLRKYFQNNRREKHE</sequence>
<feature type="transmembrane region" description="Helical" evidence="10">
    <location>
        <begin position="155"/>
        <end position="174"/>
    </location>
</feature>
<feature type="transmembrane region" description="Helical" evidence="10">
    <location>
        <begin position="83"/>
        <end position="105"/>
    </location>
</feature>
<dbReference type="Pfam" id="PF01554">
    <property type="entry name" value="MatE"/>
    <property type="match status" value="2"/>
</dbReference>
<evidence type="ECO:0000256" key="10">
    <source>
        <dbReference type="SAM" id="Phobius"/>
    </source>
</evidence>
<evidence type="ECO:0000256" key="8">
    <source>
        <dbReference type="ARBA" id="ARBA00023136"/>
    </source>
</evidence>
<evidence type="ECO:0000256" key="9">
    <source>
        <dbReference type="ARBA" id="ARBA00023251"/>
    </source>
</evidence>
<dbReference type="InterPro" id="IPR048279">
    <property type="entry name" value="MdtK-like"/>
</dbReference>
<comment type="caution">
    <text evidence="11">The sequence shown here is derived from an EMBL/GenBank/DDBJ whole genome shotgun (WGS) entry which is preliminary data.</text>
</comment>
<feature type="transmembrane region" description="Helical" evidence="10">
    <location>
        <begin position="47"/>
        <end position="71"/>
    </location>
</feature>
<feature type="transmembrane region" description="Helical" evidence="10">
    <location>
        <begin position="226"/>
        <end position="254"/>
    </location>
</feature>
<evidence type="ECO:0000256" key="1">
    <source>
        <dbReference type="ARBA" id="ARBA00004651"/>
    </source>
</evidence>
<keyword evidence="12" id="KW-1185">Reference proteome</keyword>
<dbReference type="CDD" id="cd13143">
    <property type="entry name" value="MATE_MepA_like"/>
    <property type="match status" value="1"/>
</dbReference>
<feature type="transmembrane region" description="Helical" evidence="10">
    <location>
        <begin position="186"/>
        <end position="205"/>
    </location>
</feature>
<evidence type="ECO:0000256" key="7">
    <source>
        <dbReference type="ARBA" id="ARBA00022989"/>
    </source>
</evidence>
<dbReference type="HOGENOM" id="CLU_012893_0_2_9"/>
<keyword evidence="5" id="KW-1003">Cell membrane</keyword>
<feature type="transmembrane region" description="Helical" evidence="10">
    <location>
        <begin position="125"/>
        <end position="143"/>
    </location>
</feature>
<accession>D4S243</accession>
<dbReference type="PANTHER" id="PTHR43823">
    <property type="entry name" value="SPORULATION PROTEIN YKVU"/>
    <property type="match status" value="1"/>
</dbReference>
<evidence type="ECO:0000256" key="5">
    <source>
        <dbReference type="ARBA" id="ARBA00022475"/>
    </source>
</evidence>
<dbReference type="GO" id="GO:0046677">
    <property type="term" value="P:response to antibiotic"/>
    <property type="evidence" value="ECO:0007669"/>
    <property type="project" value="UniProtKB-KW"/>
</dbReference>
<dbReference type="PIRSF" id="PIRSF006603">
    <property type="entry name" value="DinF"/>
    <property type="match status" value="1"/>
</dbReference>
<dbReference type="EMBL" id="ABWN01000037">
    <property type="protein sequence ID" value="EFF67600.1"/>
    <property type="molecule type" value="Genomic_DNA"/>
</dbReference>
<dbReference type="GO" id="GO:0005886">
    <property type="term" value="C:plasma membrane"/>
    <property type="evidence" value="ECO:0007669"/>
    <property type="project" value="UniProtKB-SubCell"/>
</dbReference>
<dbReference type="NCBIfam" id="TIGR00797">
    <property type="entry name" value="matE"/>
    <property type="match status" value="1"/>
</dbReference>
<dbReference type="AlphaFoldDB" id="D4S243"/>
<evidence type="ECO:0000256" key="4">
    <source>
        <dbReference type="ARBA" id="ARBA00022448"/>
    </source>
</evidence>
<keyword evidence="6 10" id="KW-0812">Transmembrane</keyword>
<organism evidence="11 12">
    <name type="scientific">Eshraghiella crossota DSM 2876</name>
    <dbReference type="NCBI Taxonomy" id="511680"/>
    <lineage>
        <taxon>Bacteria</taxon>
        <taxon>Bacillati</taxon>
        <taxon>Bacillota</taxon>
        <taxon>Clostridia</taxon>
        <taxon>Lachnospirales</taxon>
        <taxon>Lachnospiraceae</taxon>
        <taxon>Eshraghiella</taxon>
    </lineage>
</organism>
<dbReference type="GO" id="GO:0042910">
    <property type="term" value="F:xenobiotic transmembrane transporter activity"/>
    <property type="evidence" value="ECO:0007669"/>
    <property type="project" value="InterPro"/>
</dbReference>
<feature type="transmembrane region" description="Helical" evidence="10">
    <location>
        <begin position="312"/>
        <end position="333"/>
    </location>
</feature>
<keyword evidence="7 10" id="KW-1133">Transmembrane helix</keyword>
<proteinExistence type="inferred from homology"/>
<name>D4S243_9FIRM</name>
<feature type="transmembrane region" description="Helical" evidence="10">
    <location>
        <begin position="353"/>
        <end position="372"/>
    </location>
</feature>
<evidence type="ECO:0000256" key="2">
    <source>
        <dbReference type="ARBA" id="ARBA00008417"/>
    </source>
</evidence>
<evidence type="ECO:0000256" key="6">
    <source>
        <dbReference type="ARBA" id="ARBA00022692"/>
    </source>
</evidence>
<dbReference type="Proteomes" id="UP000006238">
    <property type="component" value="Unassembled WGS sequence"/>
</dbReference>
<dbReference type="GO" id="GO:0015297">
    <property type="term" value="F:antiporter activity"/>
    <property type="evidence" value="ECO:0007669"/>
    <property type="project" value="InterPro"/>
</dbReference>
<feature type="transmembrane region" description="Helical" evidence="10">
    <location>
        <begin position="379"/>
        <end position="401"/>
    </location>
</feature>
<dbReference type="GeneID" id="98917715"/>
<feature type="transmembrane region" description="Helical" evidence="10">
    <location>
        <begin position="260"/>
        <end position="281"/>
    </location>
</feature>
<evidence type="ECO:0000313" key="11">
    <source>
        <dbReference type="EMBL" id="EFF67600.1"/>
    </source>
</evidence>
<keyword evidence="9" id="KW-0046">Antibiotic resistance</keyword>
<dbReference type="PANTHER" id="PTHR43823:SF3">
    <property type="entry name" value="MULTIDRUG EXPORT PROTEIN MEPA"/>
    <property type="match status" value="1"/>
</dbReference>
<dbReference type="eggNOG" id="COG0534">
    <property type="taxonomic scope" value="Bacteria"/>
</dbReference>
<evidence type="ECO:0000256" key="3">
    <source>
        <dbReference type="ARBA" id="ARBA00022106"/>
    </source>
</evidence>
<dbReference type="RefSeq" id="WP_005604188.1">
    <property type="nucleotide sequence ID" value="NZ_GG663524.1"/>
</dbReference>
<dbReference type="InterPro" id="IPR002528">
    <property type="entry name" value="MATE_fam"/>
</dbReference>
<dbReference type="PROSITE" id="PS51257">
    <property type="entry name" value="PROKAR_LIPOPROTEIN"/>
    <property type="match status" value="1"/>
</dbReference>
<keyword evidence="8 10" id="KW-0472">Membrane</keyword>
<gene>
    <name evidence="11" type="ORF">BUTYVIB_02165</name>
</gene>